<dbReference type="EMBL" id="LXQA010844492">
    <property type="protein sequence ID" value="MCI73704.1"/>
    <property type="molecule type" value="Genomic_DNA"/>
</dbReference>
<protein>
    <submittedName>
        <fullName evidence="1">Uncharacterized protein</fullName>
    </submittedName>
</protein>
<name>A0A392UM33_9FABA</name>
<evidence type="ECO:0000313" key="1">
    <source>
        <dbReference type="EMBL" id="MCI73704.1"/>
    </source>
</evidence>
<comment type="caution">
    <text evidence="1">The sequence shown here is derived from an EMBL/GenBank/DDBJ whole genome shotgun (WGS) entry which is preliminary data.</text>
</comment>
<feature type="non-terminal residue" evidence="1">
    <location>
        <position position="46"/>
    </location>
</feature>
<reference evidence="1 2" key="1">
    <citation type="journal article" date="2018" name="Front. Plant Sci.">
        <title>Red Clover (Trifolium pratense) and Zigzag Clover (T. medium) - A Picture of Genomic Similarities and Differences.</title>
        <authorList>
            <person name="Dluhosova J."/>
            <person name="Istvanek J."/>
            <person name="Nedelnik J."/>
            <person name="Repkova J."/>
        </authorList>
    </citation>
    <scope>NUCLEOTIDE SEQUENCE [LARGE SCALE GENOMIC DNA]</scope>
    <source>
        <strain evidence="2">cv. 10/8</strain>
        <tissue evidence="1">Leaf</tissue>
    </source>
</reference>
<organism evidence="1 2">
    <name type="scientific">Trifolium medium</name>
    <dbReference type="NCBI Taxonomy" id="97028"/>
    <lineage>
        <taxon>Eukaryota</taxon>
        <taxon>Viridiplantae</taxon>
        <taxon>Streptophyta</taxon>
        <taxon>Embryophyta</taxon>
        <taxon>Tracheophyta</taxon>
        <taxon>Spermatophyta</taxon>
        <taxon>Magnoliopsida</taxon>
        <taxon>eudicotyledons</taxon>
        <taxon>Gunneridae</taxon>
        <taxon>Pentapetalae</taxon>
        <taxon>rosids</taxon>
        <taxon>fabids</taxon>
        <taxon>Fabales</taxon>
        <taxon>Fabaceae</taxon>
        <taxon>Papilionoideae</taxon>
        <taxon>50 kb inversion clade</taxon>
        <taxon>NPAAA clade</taxon>
        <taxon>Hologalegina</taxon>
        <taxon>IRL clade</taxon>
        <taxon>Trifolieae</taxon>
        <taxon>Trifolium</taxon>
    </lineage>
</organism>
<dbReference type="AlphaFoldDB" id="A0A392UM33"/>
<keyword evidence="2" id="KW-1185">Reference proteome</keyword>
<sequence>MEVVVTEWFPPEMVAEPLSVRWVLVNKMSAFHSDIITRAKPLTTGE</sequence>
<accession>A0A392UM33</accession>
<evidence type="ECO:0000313" key="2">
    <source>
        <dbReference type="Proteomes" id="UP000265520"/>
    </source>
</evidence>
<proteinExistence type="predicted"/>
<dbReference type="Proteomes" id="UP000265520">
    <property type="component" value="Unassembled WGS sequence"/>
</dbReference>